<keyword evidence="7" id="KW-1185">Reference proteome</keyword>
<reference evidence="6 7" key="1">
    <citation type="submission" date="2018-04" db="EMBL/GenBank/DDBJ databases">
        <title>Novel Campyloabacter and Helicobacter Species and Strains.</title>
        <authorList>
            <person name="Mannion A.J."/>
            <person name="Shen Z."/>
            <person name="Fox J.G."/>
        </authorList>
    </citation>
    <scope>NUCLEOTIDE SEQUENCE [LARGE SCALE GENOMIC DNA]</scope>
    <source>
        <strain evidence="6 7">MIT 97-5075</strain>
    </source>
</reference>
<dbReference type="GO" id="GO:0005524">
    <property type="term" value="F:ATP binding"/>
    <property type="evidence" value="ECO:0007669"/>
    <property type="project" value="UniProtKB-KW"/>
</dbReference>
<dbReference type="Gene3D" id="3.40.50.1010">
    <property type="entry name" value="5'-nuclease"/>
    <property type="match status" value="1"/>
</dbReference>
<feature type="domain" description="Helicase ATP-binding" evidence="5">
    <location>
        <begin position="258"/>
        <end position="430"/>
    </location>
</feature>
<evidence type="ECO:0000313" key="6">
    <source>
        <dbReference type="EMBL" id="RDU73686.1"/>
    </source>
</evidence>
<dbReference type="PROSITE" id="PS51192">
    <property type="entry name" value="HELICASE_ATP_BIND_1"/>
    <property type="match status" value="1"/>
</dbReference>
<protein>
    <submittedName>
        <fullName evidence="6">Phosphate starvation-inducible protein PhoH</fullName>
    </submittedName>
</protein>
<evidence type="ECO:0000256" key="4">
    <source>
        <dbReference type="ARBA" id="ARBA00046345"/>
    </source>
</evidence>
<evidence type="ECO:0000256" key="2">
    <source>
        <dbReference type="ARBA" id="ARBA00022741"/>
    </source>
</evidence>
<dbReference type="RefSeq" id="WP_104762519.1">
    <property type="nucleotide sequence ID" value="NZ_FZPM01000005.1"/>
</dbReference>
<dbReference type="GO" id="GO:0005829">
    <property type="term" value="C:cytosol"/>
    <property type="evidence" value="ECO:0007669"/>
    <property type="project" value="TreeGrafter"/>
</dbReference>
<dbReference type="InterPro" id="IPR051451">
    <property type="entry name" value="PhoH2-like"/>
</dbReference>
<evidence type="ECO:0000313" key="7">
    <source>
        <dbReference type="Proteomes" id="UP000256424"/>
    </source>
</evidence>
<dbReference type="EMBL" id="NXLW01000001">
    <property type="protein sequence ID" value="RDU73686.1"/>
    <property type="molecule type" value="Genomic_DNA"/>
</dbReference>
<dbReference type="Gene3D" id="3.40.50.300">
    <property type="entry name" value="P-loop containing nucleotide triphosphate hydrolases"/>
    <property type="match status" value="1"/>
</dbReference>
<dbReference type="PANTHER" id="PTHR30473:SF2">
    <property type="entry name" value="PIN DOMAIN-CONTAINING PROTEIN"/>
    <property type="match status" value="1"/>
</dbReference>
<evidence type="ECO:0000259" key="5">
    <source>
        <dbReference type="PROSITE" id="PS51192"/>
    </source>
</evidence>
<keyword evidence="3" id="KW-0067">ATP-binding</keyword>
<dbReference type="InterPro" id="IPR027417">
    <property type="entry name" value="P-loop_NTPase"/>
</dbReference>
<gene>
    <name evidence="6" type="ORF">CQA66_00420</name>
</gene>
<organism evidence="6 7">
    <name type="scientific">Helicobacter aurati</name>
    <dbReference type="NCBI Taxonomy" id="137778"/>
    <lineage>
        <taxon>Bacteria</taxon>
        <taxon>Pseudomonadati</taxon>
        <taxon>Campylobacterota</taxon>
        <taxon>Epsilonproteobacteria</taxon>
        <taxon>Campylobacterales</taxon>
        <taxon>Helicobacteraceae</taxon>
        <taxon>Helicobacter</taxon>
    </lineage>
</organism>
<evidence type="ECO:0000256" key="1">
    <source>
        <dbReference type="ARBA" id="ARBA00010393"/>
    </source>
</evidence>
<dbReference type="Pfam" id="PF02562">
    <property type="entry name" value="PhoH"/>
    <property type="match status" value="1"/>
</dbReference>
<dbReference type="OrthoDB" id="9766527at2"/>
<dbReference type="InterPro" id="IPR029060">
    <property type="entry name" value="PIN-like_dom_sf"/>
</dbReference>
<evidence type="ECO:0000256" key="3">
    <source>
        <dbReference type="ARBA" id="ARBA00022840"/>
    </source>
</evidence>
<dbReference type="InterPro" id="IPR002716">
    <property type="entry name" value="PIN_dom"/>
</dbReference>
<comment type="similarity">
    <text evidence="1">Belongs to the PhoH family.</text>
</comment>
<name>A0A3D8J9A3_9HELI</name>
<comment type="caution">
    <text evidence="6">The sequence shown here is derived from an EMBL/GenBank/DDBJ whole genome shotgun (WGS) entry which is preliminary data.</text>
</comment>
<dbReference type="SUPFAM" id="SSF88723">
    <property type="entry name" value="PIN domain-like"/>
    <property type="match status" value="1"/>
</dbReference>
<sequence>MQKFLLDTSIILDNTQNLVYLHEKNHELYISDIILEELDRKKDSQSESGFFAREFFRCIVNILDTDTYTKSPNDMQREMNIKPLAGDYISRIEFKSGEISVPIWVITRIKYKAMFVDYGYNDARIREIAKDYKLILLTNDVALRVRSLTENIESHSLKRGQVLNPKNINFIYKTKLLRDLSDKKTFEESKAFQALSQWHLVEIEEIDYTDSECYLTGKKLFGVKYNNQLEILALDSIIKEHKPYILPLNIEQKLAYVMLTYPHNQLSIITGSTGSGKTLIALQAGISLQKLGLVDGIIYMRNTITANDKEAELGFRKGDEIQKLHYFMYPLFSSINFIIESLKENSLAKRIEYRGESKSIDKEESTQYFLQKHKIEILDIAHARGISLHNKFIIFDEVQNASDATIKLIGTRLGEKSRIVFLGDYNQIDHPYLSKFRNGALSLLSRAKEDDFLFGLQLQHTIRSQIAHWFDEKF</sequence>
<dbReference type="PANTHER" id="PTHR30473">
    <property type="entry name" value="PROTEIN PHOH"/>
    <property type="match status" value="1"/>
</dbReference>
<dbReference type="Proteomes" id="UP000256424">
    <property type="component" value="Unassembled WGS sequence"/>
</dbReference>
<dbReference type="InterPro" id="IPR014001">
    <property type="entry name" value="Helicase_ATP-bd"/>
</dbReference>
<comment type="similarity">
    <text evidence="4">In the N-terminal section; belongs to the PINc/VapC protein family.</text>
</comment>
<dbReference type="Pfam" id="PF13638">
    <property type="entry name" value="PIN_4"/>
    <property type="match status" value="1"/>
</dbReference>
<keyword evidence="2" id="KW-0547">Nucleotide-binding</keyword>
<dbReference type="InterPro" id="IPR003714">
    <property type="entry name" value="PhoH"/>
</dbReference>
<dbReference type="SMART" id="SM00382">
    <property type="entry name" value="AAA"/>
    <property type="match status" value="1"/>
</dbReference>
<accession>A0A3D8J9A3</accession>
<dbReference type="SUPFAM" id="SSF52540">
    <property type="entry name" value="P-loop containing nucleoside triphosphate hydrolases"/>
    <property type="match status" value="1"/>
</dbReference>
<proteinExistence type="inferred from homology"/>
<dbReference type="AlphaFoldDB" id="A0A3D8J9A3"/>
<dbReference type="InterPro" id="IPR003593">
    <property type="entry name" value="AAA+_ATPase"/>
</dbReference>